<name>A0A3B1CCQ1_9ZZZZ</name>
<protein>
    <submittedName>
        <fullName evidence="2">Exopolyphosphatase</fullName>
        <ecNumber evidence="2">3.6.1.11</ecNumber>
    </submittedName>
</protein>
<feature type="domain" description="Ppx/GppA phosphatase N-terminal" evidence="1">
    <location>
        <begin position="24"/>
        <end position="305"/>
    </location>
</feature>
<sequence>MNRIAAIDLGTNTVRIMVAEPAGEKMFKNIFSDQIITRLGEGLHVTGNLSHEAIVRTCDGIATLAERAGKYSPFELSIYATSAAREASNTAELDEIIQKKTGVKLNVISWKEEARLSLKGAKLSTGDIGKMILFDIGGGSTEYILSSGKAHASAHGTNLGVVRLAETYITKNPVDQWEYVHMVKEIKATVAEAFNRMDVAGNETLVGTAGTVTSLAAIAMELDEYDPDKIKNYKLSYNMVENMRKKFSAMTCKERGNIKYLAGGREDLIIPGIAIILATMEQANADHILVSDYGLREGLILDIFDKRAND</sequence>
<organism evidence="2">
    <name type="scientific">hydrothermal vent metagenome</name>
    <dbReference type="NCBI Taxonomy" id="652676"/>
    <lineage>
        <taxon>unclassified sequences</taxon>
        <taxon>metagenomes</taxon>
        <taxon>ecological metagenomes</taxon>
    </lineage>
</organism>
<dbReference type="Gene3D" id="3.30.420.150">
    <property type="entry name" value="Exopolyphosphatase. Domain 2"/>
    <property type="match status" value="1"/>
</dbReference>
<dbReference type="SUPFAM" id="SSF53067">
    <property type="entry name" value="Actin-like ATPase domain"/>
    <property type="match status" value="2"/>
</dbReference>
<dbReference type="InterPro" id="IPR003695">
    <property type="entry name" value="Ppx_GppA_N"/>
</dbReference>
<proteinExistence type="predicted"/>
<gene>
    <name evidence="2" type="ORF">MNBD_NITROSPINAE01-1560</name>
</gene>
<dbReference type="Gene3D" id="3.30.420.40">
    <property type="match status" value="1"/>
</dbReference>
<dbReference type="Pfam" id="PF02541">
    <property type="entry name" value="Ppx-GppA"/>
    <property type="match status" value="1"/>
</dbReference>
<dbReference type="EMBL" id="UOGC01000125">
    <property type="protein sequence ID" value="VAX21804.1"/>
    <property type="molecule type" value="Genomic_DNA"/>
</dbReference>
<dbReference type="InterPro" id="IPR050273">
    <property type="entry name" value="GppA/Ppx_hydrolase"/>
</dbReference>
<dbReference type="GO" id="GO:0004309">
    <property type="term" value="F:exopolyphosphatase activity"/>
    <property type="evidence" value="ECO:0007669"/>
    <property type="project" value="UniProtKB-EC"/>
</dbReference>
<keyword evidence="2" id="KW-0378">Hydrolase</keyword>
<dbReference type="InterPro" id="IPR043129">
    <property type="entry name" value="ATPase_NBD"/>
</dbReference>
<evidence type="ECO:0000313" key="2">
    <source>
        <dbReference type="EMBL" id="VAX21804.1"/>
    </source>
</evidence>
<dbReference type="AlphaFoldDB" id="A0A3B1CCQ1"/>
<reference evidence="2" key="1">
    <citation type="submission" date="2018-06" db="EMBL/GenBank/DDBJ databases">
        <authorList>
            <person name="Zhirakovskaya E."/>
        </authorList>
    </citation>
    <scope>NUCLEOTIDE SEQUENCE</scope>
</reference>
<dbReference type="PANTHER" id="PTHR30005">
    <property type="entry name" value="EXOPOLYPHOSPHATASE"/>
    <property type="match status" value="1"/>
</dbReference>
<dbReference type="EC" id="3.6.1.11" evidence="2"/>
<dbReference type="PANTHER" id="PTHR30005:SF0">
    <property type="entry name" value="RETROGRADE REGULATION PROTEIN 2"/>
    <property type="match status" value="1"/>
</dbReference>
<accession>A0A3B1CCQ1</accession>
<evidence type="ECO:0000259" key="1">
    <source>
        <dbReference type="Pfam" id="PF02541"/>
    </source>
</evidence>
<dbReference type="CDD" id="cd24054">
    <property type="entry name" value="ASKHA_NBD_AaPPX-GppA_MtPPX2-like"/>
    <property type="match status" value="1"/>
</dbReference>